<protein>
    <submittedName>
        <fullName evidence="1">Uncharacterized protein</fullName>
    </submittedName>
</protein>
<evidence type="ECO:0000313" key="2">
    <source>
        <dbReference type="Proteomes" id="UP000032803"/>
    </source>
</evidence>
<dbReference type="AlphaFoldDB" id="A0A0A8UN43"/>
<evidence type="ECO:0000313" key="1">
    <source>
        <dbReference type="EMBL" id="CEK10300.1"/>
    </source>
</evidence>
<name>A0A0A8UN43_LEGHA</name>
<sequence length="83" mass="8983">MNFLSPKLAGLQKQATIATRKSNIAAFPQSLEKSANASLRKVGVNNIAIKERLRKTLLAVELIGKANNVAPNKIETHLCMGNL</sequence>
<keyword evidence="2" id="KW-1185">Reference proteome</keyword>
<dbReference type="HOGENOM" id="CLU_2538410_0_0_6"/>
<organism evidence="1 2">
    <name type="scientific">Legionella hackeliae</name>
    <dbReference type="NCBI Taxonomy" id="449"/>
    <lineage>
        <taxon>Bacteria</taxon>
        <taxon>Pseudomonadati</taxon>
        <taxon>Pseudomonadota</taxon>
        <taxon>Gammaproteobacteria</taxon>
        <taxon>Legionellales</taxon>
        <taxon>Legionellaceae</taxon>
        <taxon>Legionella</taxon>
    </lineage>
</organism>
<accession>A0A0A8UN43</accession>
<proteinExistence type="predicted"/>
<dbReference type="EMBL" id="LN681225">
    <property type="protein sequence ID" value="CEK10300.1"/>
    <property type="molecule type" value="Genomic_DNA"/>
</dbReference>
<gene>
    <name evidence="1" type="ORF">LHA_1245</name>
</gene>
<reference evidence="2" key="1">
    <citation type="submission" date="2014-09" db="EMBL/GenBank/DDBJ databases">
        <authorList>
            <person name="Gomez-Valero L."/>
        </authorList>
    </citation>
    <scope>NUCLEOTIDE SEQUENCE [LARGE SCALE GENOMIC DNA]</scope>
    <source>
        <strain evidence="2">ATCC35250</strain>
    </source>
</reference>
<dbReference type="KEGG" id="lha:LHA_1245"/>
<dbReference type="Proteomes" id="UP000032803">
    <property type="component" value="Chromosome I"/>
</dbReference>